<sequence length="830" mass="90460">MKLSRIYYLLILLVLTSLSSCDDDDDIYPQLGDDPRNLTEIITQTDQLSMLSEAMVQTGLDSTFRSTSTYTVFAPNNAAFENLDMSAYSDEELENLLLNHVISTVTADFTSTLTSGYKTTMATGPGGNNLSLFINKNGDLTLNGTASLVSGSFDIGSTNGVLHVIDNVLVPPTVVTQAQANPEFSSLAEAIELADLGDALSLNDPESENYPLTLFAPTNAAFENLMAQLNGAFGWSNLSDVPTDVLQEILMYHAVTGENLRSDAIGGETYTTMQGGTLSVGDDLVITDGSYDTAGFGMTDIQAINGVVHGVDKVLLPESVFQDILSATLDIKERSEDKGYTTFLAAIEKAGLTSALTSEEYTAFVPNNDAFTALFATINNFDSLDDFDTPEEIEILKELLNYHLHAGVLMSSQLTDGGTISTVYGDEITADLSGENARLRPSFEEAIPSQIVNANVGATNGVIHEINRVLVPADLVSALGIETAEGGQCPVKDESLVFFDWNGKDQWWGNVTPENDASLSLDGESYGRANFQTGGTGWVDLFWRNDHSTFYGADVVGTNISDYSLKFDINVLEPISAGKFRIRFHDADGNDVFYDWQPWNDTGEPFDTDGWETIEIPLAEIGVTDFSQIDAEFGMAFEGADVLLNFAIDNVRFDTPGCGGPDPVTDTDAVFFDWDGKDPWWGNVNVENDAAITLDGSNYGRANFQTGGTGWVDLFWRNDHSTFYGADMVGADVNDYVLKFDIYTIEPISQGTFRIRFHDADGVDAFYDWEPWNDSGDAFDTDGEWETVSIPLSVLGVPDFSLIDAEFGMAFEGADVLLNFAIDNVRFEKL</sequence>
<protein>
    <recommendedName>
        <fullName evidence="2">FAS1 domain-containing protein</fullName>
    </recommendedName>
</protein>
<dbReference type="SMART" id="SM00554">
    <property type="entry name" value="FAS1"/>
    <property type="match status" value="3"/>
</dbReference>
<evidence type="ECO:0000259" key="2">
    <source>
        <dbReference type="PROSITE" id="PS50213"/>
    </source>
</evidence>
<dbReference type="Pfam" id="PF18329">
    <property type="entry name" value="SGBP_B_XBD"/>
    <property type="match status" value="2"/>
</dbReference>
<dbReference type="PROSITE" id="PS51257">
    <property type="entry name" value="PROKAR_LIPOPROTEIN"/>
    <property type="match status" value="1"/>
</dbReference>
<dbReference type="InterPro" id="IPR000782">
    <property type="entry name" value="FAS1_domain"/>
</dbReference>
<dbReference type="KEGG" id="grs:C7S20_04565"/>
<reference evidence="4" key="1">
    <citation type="submission" date="2018-03" db="EMBL/GenBank/DDBJ databases">
        <title>Gramella fulva sp. nov., isolated from a dry surface of tidal flat.</title>
        <authorList>
            <person name="Hwang S.H."/>
            <person name="Hwang W.M."/>
            <person name="Kang K."/>
            <person name="Ahn T.-Y."/>
        </authorList>
    </citation>
    <scope>NUCLEOTIDE SEQUENCE [LARGE SCALE GENOMIC DNA]</scope>
    <source>
        <strain evidence="4">SH35</strain>
    </source>
</reference>
<feature type="chain" id="PRO_5015330087" description="FAS1 domain-containing protein" evidence="1">
    <location>
        <begin position="23"/>
        <end position="830"/>
    </location>
</feature>
<evidence type="ECO:0000256" key="1">
    <source>
        <dbReference type="SAM" id="SignalP"/>
    </source>
</evidence>
<gene>
    <name evidence="3" type="ORF">C7S20_04565</name>
</gene>
<accession>A0A2R3Z2W2</accession>
<feature type="domain" description="FAS1" evidence="2">
    <location>
        <begin position="35"/>
        <end position="169"/>
    </location>
</feature>
<dbReference type="Proteomes" id="UP000241507">
    <property type="component" value="Chromosome"/>
</dbReference>
<proteinExistence type="predicted"/>
<dbReference type="PROSITE" id="PS50213">
    <property type="entry name" value="FAS1"/>
    <property type="match status" value="3"/>
</dbReference>
<dbReference type="SUPFAM" id="SSF82153">
    <property type="entry name" value="FAS1 domain"/>
    <property type="match status" value="3"/>
</dbReference>
<dbReference type="Gene3D" id="2.60.120.430">
    <property type="entry name" value="Galactose-binding lectin"/>
    <property type="match status" value="2"/>
</dbReference>
<dbReference type="Gene3D" id="2.30.180.10">
    <property type="entry name" value="FAS1 domain"/>
    <property type="match status" value="3"/>
</dbReference>
<evidence type="ECO:0000313" key="3">
    <source>
        <dbReference type="EMBL" id="AVR44595.1"/>
    </source>
</evidence>
<dbReference type="GO" id="GO:0030247">
    <property type="term" value="F:polysaccharide binding"/>
    <property type="evidence" value="ECO:0007669"/>
    <property type="project" value="InterPro"/>
</dbReference>
<feature type="domain" description="FAS1" evidence="2">
    <location>
        <begin position="327"/>
        <end position="470"/>
    </location>
</feature>
<feature type="domain" description="FAS1" evidence="2">
    <location>
        <begin position="171"/>
        <end position="315"/>
    </location>
</feature>
<dbReference type="OrthoDB" id="9800666at2"/>
<dbReference type="InterPro" id="IPR036378">
    <property type="entry name" value="FAS1_dom_sf"/>
</dbReference>
<evidence type="ECO:0000313" key="4">
    <source>
        <dbReference type="Proteomes" id="UP000241507"/>
    </source>
</evidence>
<dbReference type="InterPro" id="IPR050904">
    <property type="entry name" value="Adhesion/Biosynth-related"/>
</dbReference>
<dbReference type="Pfam" id="PF02469">
    <property type="entry name" value="Fasciclin"/>
    <property type="match status" value="3"/>
</dbReference>
<name>A0A2R3Z2W2_9FLAO</name>
<keyword evidence="1" id="KW-0732">Signal</keyword>
<dbReference type="InterPro" id="IPR040475">
    <property type="entry name" value="SGBP_B_XBD"/>
</dbReference>
<keyword evidence="4" id="KW-1185">Reference proteome</keyword>
<dbReference type="AlphaFoldDB" id="A0A2R3Z2W2"/>
<dbReference type="RefSeq" id="WP_107011373.1">
    <property type="nucleotide sequence ID" value="NZ_CP028136.1"/>
</dbReference>
<feature type="signal peptide" evidence="1">
    <location>
        <begin position="1"/>
        <end position="22"/>
    </location>
</feature>
<dbReference type="EMBL" id="CP028136">
    <property type="protein sequence ID" value="AVR44595.1"/>
    <property type="molecule type" value="Genomic_DNA"/>
</dbReference>
<dbReference type="PANTHER" id="PTHR10900">
    <property type="entry name" value="PERIOSTIN-RELATED"/>
    <property type="match status" value="1"/>
</dbReference>
<organism evidence="3 4">
    <name type="scientific">Christiangramia fulva</name>
    <dbReference type="NCBI Taxonomy" id="2126553"/>
    <lineage>
        <taxon>Bacteria</taxon>
        <taxon>Pseudomonadati</taxon>
        <taxon>Bacteroidota</taxon>
        <taxon>Flavobacteriia</taxon>
        <taxon>Flavobacteriales</taxon>
        <taxon>Flavobacteriaceae</taxon>
        <taxon>Christiangramia</taxon>
    </lineage>
</organism>
<dbReference type="PANTHER" id="PTHR10900:SF77">
    <property type="entry name" value="FI19380P1"/>
    <property type="match status" value="1"/>
</dbReference>